<proteinExistence type="predicted"/>
<dbReference type="EMBL" id="DF968183">
    <property type="protein sequence ID" value="GAP44712.1"/>
    <property type="molecule type" value="Genomic_DNA"/>
</dbReference>
<organism evidence="1">
    <name type="scientific">Lentimicrobium saccharophilum</name>
    <dbReference type="NCBI Taxonomy" id="1678841"/>
    <lineage>
        <taxon>Bacteria</taxon>
        <taxon>Pseudomonadati</taxon>
        <taxon>Bacteroidota</taxon>
        <taxon>Bacteroidia</taxon>
        <taxon>Bacteroidales</taxon>
        <taxon>Lentimicrobiaceae</taxon>
        <taxon>Lentimicrobium</taxon>
    </lineage>
</organism>
<accession>A0A0S7C694</accession>
<keyword evidence="2" id="KW-1185">Reference proteome</keyword>
<evidence type="ECO:0000313" key="1">
    <source>
        <dbReference type="EMBL" id="GAP44712.1"/>
    </source>
</evidence>
<evidence type="ECO:0000313" key="2">
    <source>
        <dbReference type="Proteomes" id="UP000053091"/>
    </source>
</evidence>
<reference evidence="1" key="1">
    <citation type="journal article" date="2015" name="Genome Announc.">
        <title>Draft Genome Sequence of Bacteroidales Strain TBC1, a Novel Isolate from a Methanogenic Wastewater Treatment System.</title>
        <authorList>
            <person name="Tourlousse D.M."/>
            <person name="Matsuura N."/>
            <person name="Sun L."/>
            <person name="Toyonaga M."/>
            <person name="Kuroda K."/>
            <person name="Ohashi A."/>
            <person name="Cruz R."/>
            <person name="Yamaguchi T."/>
            <person name="Sekiguchi Y."/>
        </authorList>
    </citation>
    <scope>NUCLEOTIDE SEQUENCE [LARGE SCALE GENOMIC DNA]</scope>
    <source>
        <strain evidence="1">TBC1</strain>
    </source>
</reference>
<dbReference type="Proteomes" id="UP000053091">
    <property type="component" value="Unassembled WGS sequence"/>
</dbReference>
<dbReference type="STRING" id="1678841.TBC1_12523"/>
<gene>
    <name evidence="1" type="ORF">TBC1_12523</name>
</gene>
<dbReference type="AlphaFoldDB" id="A0A0S7C694"/>
<name>A0A0S7C694_9BACT</name>
<sequence>MTNSGQGWIIKLKIACFVIVWCKNCLQTIIFFQVDITVKSTLSHRLVTDQLSACWYVNFLKRFNDCVRSFNRREGAGENN</sequence>
<protein>
    <submittedName>
        <fullName evidence="1">Uncharacterized protein</fullName>
    </submittedName>
</protein>